<evidence type="ECO:0000313" key="1">
    <source>
        <dbReference type="EMBL" id="RTR15625.1"/>
    </source>
</evidence>
<dbReference type="AlphaFoldDB" id="A0A3S0K1R1"/>
<comment type="caution">
    <text evidence="1">The sequence shown here is derived from an EMBL/GenBank/DDBJ whole genome shotgun (WGS) entry which is preliminary data.</text>
</comment>
<gene>
    <name evidence="1" type="ORF">EJ903_22935</name>
</gene>
<reference evidence="1 2" key="1">
    <citation type="submission" date="2018-12" db="EMBL/GenBank/DDBJ databases">
        <authorList>
            <person name="Yang Y."/>
        </authorList>
    </citation>
    <scope>NUCLEOTIDE SEQUENCE [LARGE SCALE GENOMIC DNA]</scope>
    <source>
        <strain evidence="1 2">L-25-5w-1</strain>
    </source>
</reference>
<dbReference type="RefSeq" id="WP_126619842.1">
    <property type="nucleotide sequence ID" value="NZ_JBHUCY010000026.1"/>
</dbReference>
<organism evidence="1 2">
    <name type="scientific">Azospirillum griseum</name>
    <dbReference type="NCBI Taxonomy" id="2496639"/>
    <lineage>
        <taxon>Bacteria</taxon>
        <taxon>Pseudomonadati</taxon>
        <taxon>Pseudomonadota</taxon>
        <taxon>Alphaproteobacteria</taxon>
        <taxon>Rhodospirillales</taxon>
        <taxon>Azospirillaceae</taxon>
        <taxon>Azospirillum</taxon>
    </lineage>
</organism>
<dbReference type="EMBL" id="RXMA01000033">
    <property type="protein sequence ID" value="RTR15625.1"/>
    <property type="molecule type" value="Genomic_DNA"/>
</dbReference>
<dbReference type="InterPro" id="IPR021263">
    <property type="entry name" value="DUF2840"/>
</dbReference>
<dbReference type="Pfam" id="PF11000">
    <property type="entry name" value="DUF2840"/>
    <property type="match status" value="1"/>
</dbReference>
<dbReference type="Proteomes" id="UP000277007">
    <property type="component" value="Unassembled WGS sequence"/>
</dbReference>
<keyword evidence="2" id="KW-1185">Reference proteome</keyword>
<sequence length="169" mass="19306">MTGQTLSHPQDATTPPDRLTHVNLIWIEQRVEHWIRFGDEAEERIIDRRRRVLSFSPDSVFAFVHWVANEHGSVLSRVTILRAVTPGQPYQTVPSVRPGGEILLAIGGWPKVERVLQAIDAIEAIGIDPTEVSLDHWRHLHNRLTAGQEPRAYSRLQHRAFLLRRRAAP</sequence>
<dbReference type="OrthoDB" id="9810432at2"/>
<accession>A0A3S0K1R1</accession>
<evidence type="ECO:0000313" key="2">
    <source>
        <dbReference type="Proteomes" id="UP000277007"/>
    </source>
</evidence>
<protein>
    <submittedName>
        <fullName evidence="1">DUF2840 domain-containing protein</fullName>
    </submittedName>
</protein>
<name>A0A3S0K1R1_9PROT</name>
<proteinExistence type="predicted"/>